<dbReference type="RefSeq" id="WP_284393878.1">
    <property type="nucleotide sequence ID" value="NZ_BSNG01000003.1"/>
</dbReference>
<reference evidence="1" key="1">
    <citation type="journal article" date="2014" name="Int. J. Syst. Evol. Microbiol.">
        <title>Complete genome of a new Firmicutes species belonging to the dominant human colonic microbiota ('Ruminococcus bicirculans') reveals two chromosomes and a selective capacity to utilize plant glucans.</title>
        <authorList>
            <consortium name="NISC Comparative Sequencing Program"/>
            <person name="Wegmann U."/>
            <person name="Louis P."/>
            <person name="Goesmann A."/>
            <person name="Henrissat B."/>
            <person name="Duncan S.H."/>
            <person name="Flint H.J."/>
        </authorList>
    </citation>
    <scope>NUCLEOTIDE SEQUENCE</scope>
    <source>
        <strain evidence="1">NBRC 103855</strain>
    </source>
</reference>
<dbReference type="SUPFAM" id="SSF51735">
    <property type="entry name" value="NAD(P)-binding Rossmann-fold domains"/>
    <property type="match status" value="1"/>
</dbReference>
<organism evidence="1 2">
    <name type="scientific">Devosia yakushimensis</name>
    <dbReference type="NCBI Taxonomy" id="470028"/>
    <lineage>
        <taxon>Bacteria</taxon>
        <taxon>Pseudomonadati</taxon>
        <taxon>Pseudomonadota</taxon>
        <taxon>Alphaproteobacteria</taxon>
        <taxon>Hyphomicrobiales</taxon>
        <taxon>Devosiaceae</taxon>
        <taxon>Devosia</taxon>
    </lineage>
</organism>
<reference evidence="1" key="2">
    <citation type="submission" date="2023-01" db="EMBL/GenBank/DDBJ databases">
        <title>Draft genome sequence of Devosia yakushimensis strain NBRC 103855.</title>
        <authorList>
            <person name="Sun Q."/>
            <person name="Mori K."/>
        </authorList>
    </citation>
    <scope>NUCLEOTIDE SEQUENCE</scope>
    <source>
        <strain evidence="1">NBRC 103855</strain>
    </source>
</reference>
<dbReference type="InterPro" id="IPR036291">
    <property type="entry name" value="NAD(P)-bd_dom_sf"/>
</dbReference>
<comment type="caution">
    <text evidence="1">The sequence shown here is derived from an EMBL/GenBank/DDBJ whole genome shotgun (WGS) entry which is preliminary data.</text>
</comment>
<name>A0ABQ5UJ65_9HYPH</name>
<keyword evidence="2" id="KW-1185">Reference proteome</keyword>
<dbReference type="Gene3D" id="3.40.50.720">
    <property type="entry name" value="NAD(P)-binding Rossmann-like Domain"/>
    <property type="match status" value="1"/>
</dbReference>
<dbReference type="EMBL" id="BSNG01000003">
    <property type="protein sequence ID" value="GLQ12083.1"/>
    <property type="molecule type" value="Genomic_DNA"/>
</dbReference>
<gene>
    <name evidence="1" type="ORF">GCM10007913_40150</name>
</gene>
<dbReference type="Proteomes" id="UP001161406">
    <property type="component" value="Unassembled WGS sequence"/>
</dbReference>
<protein>
    <submittedName>
        <fullName evidence="1">Uncharacterized protein</fullName>
    </submittedName>
</protein>
<evidence type="ECO:0000313" key="1">
    <source>
        <dbReference type="EMBL" id="GLQ12083.1"/>
    </source>
</evidence>
<proteinExistence type="predicted"/>
<evidence type="ECO:0000313" key="2">
    <source>
        <dbReference type="Proteomes" id="UP001161406"/>
    </source>
</evidence>
<sequence>MYFITDGVPVEFRSFISQLLKTQGVPVPEKTVPRALLKAIATIGDAVGRISGGRIAAPLTMQSYATSAVEVTLDIGKAKRELGYVPVFSREAGLAEMQEQGASTSVGPSMPWRG</sequence>
<accession>A0ABQ5UJ65</accession>